<keyword evidence="9" id="KW-0472">Membrane</keyword>
<feature type="domain" description="Cadherin" evidence="13">
    <location>
        <begin position="1618"/>
        <end position="1707"/>
    </location>
</feature>
<dbReference type="FunFam" id="2.60.40.60:FF:000020">
    <property type="entry name" value="Dachsous cadherin-related 1b"/>
    <property type="match status" value="1"/>
</dbReference>
<evidence type="ECO:0000256" key="9">
    <source>
        <dbReference type="ARBA" id="ARBA00023136"/>
    </source>
</evidence>
<dbReference type="PANTHER" id="PTHR24027">
    <property type="entry name" value="CADHERIN-23"/>
    <property type="match status" value="1"/>
</dbReference>
<dbReference type="EMBL" id="LIAE01007580">
    <property type="protein sequence ID" value="PAV78300.1"/>
    <property type="molecule type" value="Genomic_DNA"/>
</dbReference>
<feature type="domain" description="Cadherin" evidence="13">
    <location>
        <begin position="2017"/>
        <end position="2114"/>
    </location>
</feature>
<protein>
    <recommendedName>
        <fullName evidence="13">Cadherin domain-containing protein</fullName>
    </recommendedName>
</protein>
<evidence type="ECO:0000256" key="6">
    <source>
        <dbReference type="ARBA" id="ARBA00022837"/>
    </source>
</evidence>
<feature type="domain" description="Cadherin" evidence="13">
    <location>
        <begin position="1184"/>
        <end position="1289"/>
    </location>
</feature>
<dbReference type="PANTHER" id="PTHR24027:SF438">
    <property type="entry name" value="CADHERIN 23"/>
    <property type="match status" value="1"/>
</dbReference>
<keyword evidence="7" id="KW-0130">Cell adhesion</keyword>
<dbReference type="InterPro" id="IPR002126">
    <property type="entry name" value="Cadherin-like_dom"/>
</dbReference>
<dbReference type="GO" id="GO:0016477">
    <property type="term" value="P:cell migration"/>
    <property type="evidence" value="ECO:0007669"/>
    <property type="project" value="TreeGrafter"/>
</dbReference>
<feature type="domain" description="Cadherin" evidence="13">
    <location>
        <begin position="1394"/>
        <end position="1489"/>
    </location>
</feature>
<dbReference type="GO" id="GO:0008013">
    <property type="term" value="F:beta-catenin binding"/>
    <property type="evidence" value="ECO:0007669"/>
    <property type="project" value="TreeGrafter"/>
</dbReference>
<evidence type="ECO:0000256" key="1">
    <source>
        <dbReference type="ARBA" id="ARBA00004167"/>
    </source>
</evidence>
<dbReference type="PROSITE" id="PS00232">
    <property type="entry name" value="CADHERIN_1"/>
    <property type="match status" value="6"/>
</dbReference>
<dbReference type="Proteomes" id="UP000218231">
    <property type="component" value="Unassembled WGS sequence"/>
</dbReference>
<dbReference type="SUPFAM" id="SSF49313">
    <property type="entry name" value="Cadherin-like"/>
    <property type="match status" value="22"/>
</dbReference>
<keyword evidence="5" id="KW-0677">Repeat</keyword>
<comment type="subcellular location">
    <subcellularLocation>
        <location evidence="1">Membrane</location>
        <topology evidence="1">Single-pass membrane protein</topology>
    </subcellularLocation>
</comment>
<feature type="domain" description="Cadherin" evidence="13">
    <location>
        <begin position="657"/>
        <end position="764"/>
    </location>
</feature>
<evidence type="ECO:0000256" key="12">
    <source>
        <dbReference type="PROSITE-ProRule" id="PRU00043"/>
    </source>
</evidence>
<feature type="domain" description="Cadherin" evidence="13">
    <location>
        <begin position="1083"/>
        <end position="1183"/>
    </location>
</feature>
<keyword evidence="3" id="KW-0812">Transmembrane</keyword>
<sequence length="2468" mass="272336">MLKYESFAFTSSLYNVSLEENSNGLRFAVSKDAIRMGVPLLDPKSTIRFKIAEGDRNHFFKAHSRQVGDFVFLRIRQREKQNVPLNRELKDSYEFLVKAICKRPDSSNLETTTTVRLTVVDRNDASPMFTLLTDKYETTVSDQIPPFTDIIQVEASDADIGLNGQGYYSFANRTSDFTVDPVTGWIRNIKPLRAGTYELKAKAEDRTSRLFYYDENQIQSFWTADVSITVTETKHRQPQILVETKAIDGRHTVAEQLAAVLRLQEADEKSRIGLAEDDVRHWFRLEKKEKDGEWWLYTLRGFGQMASVLVEVFVEDSNDHSPVFAAKWTRQGPLPIAQDTSVGTVLLKIDAIDKDFGDNGKVGYKLSSNQKLPFQINIDSGEIILTTPIPKTENEWRFSVWAIDWGKPLPRSSILNLIFYRNGTKMPSKPRPVIVPEPKNSYAPKFDDFPNTVELPEDAQVGMIAARIRANDGDVGYSGAVRYATTHELFAVHPETGIVTVAASLKGLLKRGEESTKINVEITASDLGQPRLQTKKNLEITIKDVNDHAPEFEKPWYRIHVSEDAKVGTVLLQIAATDEDSGEGGRIGYRLASIEDSHIEIVEKSGKVKLIKALDREAEDVMRYTIVAFDYGIPQRMSFVNLTIEVDDVNDNPPMCLERVTKFRIPEDFPDGGLVGCLAAKDADIDANGRIRFDVSQKEPAPFKIDHHTGCIFVHSNEPLDYQRKHTYNLTIDVSDNAESVLSTSCEVVIDLIDVDQNINSPEFDDVAHEASVYENQPVGTEVYTVTASDPDDKDEVLRYSIIGGDGMGYFTIDAKGTIRTSAVLDREEQAKYWLTIEASDSSIRPLTAVLHVFVRVLDKNDHRPQANQPAYYAQVKENSPANVVIVKVEASDGDDVLGTEKLTYKLHKGDPQSFFRVDQNSGYVTTSGSRKLDREKQKEHELWIQICDSGEPQLCSSVPIFVEVLDINDNPPVFSQPIHHQNVPSNFRGQLGRIFATDADDGENARLFYNITEGDGRFTINEDGMISTSEELGGDEVYPLTVQATDKGSPAQFAQNRLILTATPRPVKKPGAKNRKPEIIGKEADYRIPISDADKVGDTVGMLEAKDEDGDPMWWSIVSGNLNETFSIRSESGSLQLAKPIENLPLNVQEIVLTVKVTDLEEEDTAKVIIQLSRSPTQRPKFSSSSYETTVAESTAIGSQIFTIKAEAQDVGLNTKPIIYGIYSVEDTAMENKLRIEPSTGNVLVMESLDFETCREIRMIVFARQGQLTSYANLVVTITDENDNAPRFLRKDTVVRTPIFAPIGSVVATVVAHDQDTGPYGVVRYSIVSGNELGYYSLNAISGEITVAKSLRDQFGESILTIRATDSGKYPLSDTTTVHISVAADDVERIRFSRQIYHKSVRQSTPIGSTLLVVSTEPNGPAIYSVQKPCPYFEIHSLSGAITLTKWLTSERAKSVSCTVQAKTRQGASDTAKIVLKIVNTNQHPPIFVDQVYRASIRENAAPGSLALQPDNSPLIVSAIDKDSGPNALIGYRLLHPSEPYFTTDFLSGTVRSRKPLDYEKSKEWRFYVQASDMGVPSKSSPSPALIIVTVLDENDSPPKFEKSEYSEKMLIPTAKGVVVARPTAIDEDTVGRLRYYLKKTDGYKEMSKLFNVNVTTGEVTVATDDMKAYKEKAYEVPIAVSDGVHSDSAVIRISVVDTSSSKPTSGFRFPFSEFTASVKENTTYKSGEPLIAVTAVGAKDGSAVTYRLLNEHDAFILHQGTGLLALSGIPIDREKESQIHLVIQAQCYQDLELMIAQTVIVVNVEDVNDNAPTFINLPYSSVISLDSKDGDKVLSVRAIDKDTGPNGKVVYEAPNLPNAFKLGKDGKITVNGKLGKPEIYEFEVTAKDEGNPSQSATETVKIEVVAKGQPVFSSTLYKSQIHETAPKGTVVVSLKAKSADEGFIVYVIENGNEKNAFNINLETGQITVAGGLDRKEVPEYNLTVTATDVTKQNLETKTSVNIKVTSPSDARPIFKEALKLVKIPESTPTGSFVAQFETESTEEVSYSLKGADSGDFGIDAELGTVKVEKPLDFEKKKRYSITVIATGAGQQLTSEAKLVVELTDVNDEPPIFTNPFSTAQLIDTAKEGQFIAIMSVTDEDTISSLATGQRLLYSIIDGDETLFDVHRASGEVTTLRALEDDDVIEKQKVLNVSVSDGVYTAYGQLRVEIKISGQRQALPRFEQSQYAAAIRENNVLSNKSALLTVVARDGVPPLHYSLGGGKGAWPVRIDKQSGRIHPKVVLDYHENPVYRIPLQVEDSLGRRAFSTLTLHVLDENDSPPAFVHPKYSCSVSAAAKEGDAVLMVSATDEDQGDQLEYTMMGEEAVTKAFKVHPKQGTVTVNGKLESYVGQTVTFLVKATDTGNPPHHATAEVAITVVSADVPAPRFSNHHYLFVVPEDAQVGTIIGKLQQVGTAKPRPFASVQYCP</sequence>
<evidence type="ECO:0000256" key="3">
    <source>
        <dbReference type="ARBA" id="ARBA00022692"/>
    </source>
</evidence>
<evidence type="ECO:0000256" key="5">
    <source>
        <dbReference type="ARBA" id="ARBA00022737"/>
    </source>
</evidence>
<evidence type="ECO:0000256" key="4">
    <source>
        <dbReference type="ARBA" id="ARBA00022729"/>
    </source>
</evidence>
<keyword evidence="8" id="KW-1133">Transmembrane helix</keyword>
<evidence type="ECO:0000256" key="10">
    <source>
        <dbReference type="ARBA" id="ARBA00023157"/>
    </source>
</evidence>
<feature type="domain" description="Cadherin" evidence="13">
    <location>
        <begin position="868"/>
        <end position="975"/>
    </location>
</feature>
<dbReference type="FunFam" id="2.60.40.60:FF:000064">
    <property type="entry name" value="FAT atypical cadherin 1"/>
    <property type="match status" value="1"/>
</dbReference>
<dbReference type="PROSITE" id="PS50268">
    <property type="entry name" value="CADHERIN_2"/>
    <property type="match status" value="22"/>
</dbReference>
<keyword evidence="6 12" id="KW-0106">Calcium</keyword>
<feature type="domain" description="Cadherin" evidence="13">
    <location>
        <begin position="1302"/>
        <end position="1393"/>
    </location>
</feature>
<feature type="domain" description="Cadherin" evidence="13">
    <location>
        <begin position="1712"/>
        <end position="1816"/>
    </location>
</feature>
<evidence type="ECO:0000256" key="2">
    <source>
        <dbReference type="ARBA" id="ARBA00022536"/>
    </source>
</evidence>
<comment type="caution">
    <text evidence="14">The sequence shown here is derived from an EMBL/GenBank/DDBJ whole genome shotgun (WGS) entry which is preliminary data.</text>
</comment>
<dbReference type="STRING" id="2018661.A0A2A2KWH5"/>
<dbReference type="GO" id="GO:0030855">
    <property type="term" value="P:epithelial cell differentiation"/>
    <property type="evidence" value="ECO:0007669"/>
    <property type="project" value="UniProtKB-ARBA"/>
</dbReference>
<dbReference type="FunFam" id="2.60.40.60:FF:000013">
    <property type="entry name" value="Cadherin EGF LAG seven-pass G-type receptor"/>
    <property type="match status" value="1"/>
</dbReference>
<dbReference type="CDD" id="cd11304">
    <property type="entry name" value="Cadherin_repeat"/>
    <property type="match status" value="19"/>
</dbReference>
<dbReference type="FunFam" id="2.60.40.60:FF:000080">
    <property type="entry name" value="FAT atypical cadherin 1"/>
    <property type="match status" value="1"/>
</dbReference>
<feature type="domain" description="Cadherin" evidence="13">
    <location>
        <begin position="553"/>
        <end position="656"/>
    </location>
</feature>
<evidence type="ECO:0000259" key="13">
    <source>
        <dbReference type="PROSITE" id="PS50268"/>
    </source>
</evidence>
<dbReference type="Pfam" id="PF00028">
    <property type="entry name" value="Cadherin"/>
    <property type="match status" value="13"/>
</dbReference>
<reference evidence="14 15" key="1">
    <citation type="journal article" date="2017" name="Curr. Biol.">
        <title>Genome architecture and evolution of a unichromosomal asexual nematode.</title>
        <authorList>
            <person name="Fradin H."/>
            <person name="Zegar C."/>
            <person name="Gutwein M."/>
            <person name="Lucas J."/>
            <person name="Kovtun M."/>
            <person name="Corcoran D."/>
            <person name="Baugh L.R."/>
            <person name="Kiontke K."/>
            <person name="Gunsalus K."/>
            <person name="Fitch D.H."/>
            <person name="Piano F."/>
        </authorList>
    </citation>
    <scope>NUCLEOTIDE SEQUENCE [LARGE SCALE GENOMIC DNA]</scope>
    <source>
        <strain evidence="14">PF1309</strain>
    </source>
</reference>
<feature type="domain" description="Cadherin" evidence="13">
    <location>
        <begin position="2115"/>
        <end position="2223"/>
    </location>
</feature>
<dbReference type="InterPro" id="IPR015919">
    <property type="entry name" value="Cadherin-like_sf"/>
</dbReference>
<feature type="domain" description="Cadherin" evidence="13">
    <location>
        <begin position="132"/>
        <end position="240"/>
    </location>
</feature>
<accession>A0A2A2KWH5</accession>
<keyword evidence="4" id="KW-0732">Signal</keyword>
<organism evidence="14 15">
    <name type="scientific">Diploscapter pachys</name>
    <dbReference type="NCBI Taxonomy" id="2018661"/>
    <lineage>
        <taxon>Eukaryota</taxon>
        <taxon>Metazoa</taxon>
        <taxon>Ecdysozoa</taxon>
        <taxon>Nematoda</taxon>
        <taxon>Chromadorea</taxon>
        <taxon>Rhabditida</taxon>
        <taxon>Rhabditina</taxon>
        <taxon>Rhabditomorpha</taxon>
        <taxon>Rhabditoidea</taxon>
        <taxon>Rhabditidae</taxon>
        <taxon>Diploscapter</taxon>
    </lineage>
</organism>
<dbReference type="FunFam" id="2.60.40.60:FF:000021">
    <property type="entry name" value="FAT atypical cadherin 1"/>
    <property type="match status" value="1"/>
</dbReference>
<dbReference type="SMART" id="SM00112">
    <property type="entry name" value="CA"/>
    <property type="match status" value="21"/>
</dbReference>
<feature type="domain" description="Cadherin" evidence="13">
    <location>
        <begin position="2325"/>
        <end position="2428"/>
    </location>
</feature>
<keyword evidence="11" id="KW-0325">Glycoprotein</keyword>
<name>A0A2A2KWH5_9BILA</name>
<dbReference type="Gene3D" id="2.60.40.60">
    <property type="entry name" value="Cadherins"/>
    <property type="match status" value="22"/>
</dbReference>
<dbReference type="PRINTS" id="PR00205">
    <property type="entry name" value="CADHERIN"/>
</dbReference>
<feature type="domain" description="Cadherin" evidence="13">
    <location>
        <begin position="1490"/>
        <end position="1602"/>
    </location>
</feature>
<evidence type="ECO:0000313" key="14">
    <source>
        <dbReference type="EMBL" id="PAV78300.1"/>
    </source>
</evidence>
<keyword evidence="15" id="KW-1185">Reference proteome</keyword>
<dbReference type="FunFam" id="2.60.40.60:FF:000037">
    <property type="entry name" value="FAT atypical cadherin 1"/>
    <property type="match status" value="1"/>
</dbReference>
<feature type="domain" description="Cadherin" evidence="13">
    <location>
        <begin position="1915"/>
        <end position="2016"/>
    </location>
</feature>
<dbReference type="GO" id="GO:0007411">
    <property type="term" value="P:axon guidance"/>
    <property type="evidence" value="ECO:0007669"/>
    <property type="project" value="UniProtKB-ARBA"/>
</dbReference>
<dbReference type="GO" id="GO:0016342">
    <property type="term" value="C:catenin complex"/>
    <property type="evidence" value="ECO:0007669"/>
    <property type="project" value="TreeGrafter"/>
</dbReference>
<dbReference type="FunFam" id="2.60.40.60:FF:000116">
    <property type="entry name" value="Dachsous cadherin-related 2"/>
    <property type="match status" value="2"/>
</dbReference>
<feature type="domain" description="Cadherin" evidence="13">
    <location>
        <begin position="447"/>
        <end position="552"/>
    </location>
</feature>
<dbReference type="InterPro" id="IPR039808">
    <property type="entry name" value="Cadherin"/>
</dbReference>
<evidence type="ECO:0000256" key="11">
    <source>
        <dbReference type="ARBA" id="ARBA00023180"/>
    </source>
</evidence>
<evidence type="ECO:0000313" key="15">
    <source>
        <dbReference type="Proteomes" id="UP000218231"/>
    </source>
</evidence>
<evidence type="ECO:0000256" key="7">
    <source>
        <dbReference type="ARBA" id="ARBA00022889"/>
    </source>
</evidence>
<feature type="domain" description="Cadherin" evidence="13">
    <location>
        <begin position="1817"/>
        <end position="1914"/>
    </location>
</feature>
<dbReference type="GO" id="GO:0005509">
    <property type="term" value="F:calcium ion binding"/>
    <property type="evidence" value="ECO:0007669"/>
    <property type="project" value="UniProtKB-UniRule"/>
</dbReference>
<evidence type="ECO:0000256" key="8">
    <source>
        <dbReference type="ARBA" id="ARBA00022989"/>
    </source>
</evidence>
<dbReference type="OrthoDB" id="5855789at2759"/>
<dbReference type="GO" id="GO:0007156">
    <property type="term" value="P:homophilic cell adhesion via plasma membrane adhesion molecules"/>
    <property type="evidence" value="ECO:0007669"/>
    <property type="project" value="InterPro"/>
</dbReference>
<feature type="domain" description="Cadherin" evidence="13">
    <location>
        <begin position="10"/>
        <end position="129"/>
    </location>
</feature>
<feature type="domain" description="Cadherin" evidence="13">
    <location>
        <begin position="336"/>
        <end position="446"/>
    </location>
</feature>
<feature type="domain" description="Cadherin" evidence="13">
    <location>
        <begin position="2224"/>
        <end position="2324"/>
    </location>
</feature>
<dbReference type="InterPro" id="IPR020894">
    <property type="entry name" value="Cadherin_CS"/>
</dbReference>
<proteinExistence type="predicted"/>
<feature type="domain" description="Cadherin" evidence="13">
    <location>
        <begin position="765"/>
        <end position="872"/>
    </location>
</feature>
<dbReference type="GO" id="GO:0007163">
    <property type="term" value="P:establishment or maintenance of cell polarity"/>
    <property type="evidence" value="ECO:0007669"/>
    <property type="project" value="UniProtKB-ARBA"/>
</dbReference>
<dbReference type="GO" id="GO:0045296">
    <property type="term" value="F:cadherin binding"/>
    <property type="evidence" value="ECO:0007669"/>
    <property type="project" value="TreeGrafter"/>
</dbReference>
<keyword evidence="2" id="KW-0245">EGF-like domain</keyword>
<keyword evidence="10" id="KW-1015">Disulfide bond</keyword>
<gene>
    <name evidence="14" type="ORF">WR25_13582</name>
</gene>
<feature type="domain" description="Cadherin" evidence="13">
    <location>
        <begin position="992"/>
        <end position="1080"/>
    </location>
</feature>